<evidence type="ECO:0000256" key="1">
    <source>
        <dbReference type="ARBA" id="ARBA00022553"/>
    </source>
</evidence>
<evidence type="ECO:0000313" key="4">
    <source>
        <dbReference type="EMBL" id="MFD1341712.1"/>
    </source>
</evidence>
<organism evidence="4 5">
    <name type="scientific">Litorisediminicola beolgyonensis</name>
    <dbReference type="NCBI Taxonomy" id="1173614"/>
    <lineage>
        <taxon>Bacteria</taxon>
        <taxon>Pseudomonadati</taxon>
        <taxon>Pseudomonadota</taxon>
        <taxon>Alphaproteobacteria</taxon>
        <taxon>Rhodobacterales</taxon>
        <taxon>Paracoccaceae</taxon>
        <taxon>Litorisediminicola</taxon>
    </lineage>
</organism>
<dbReference type="Pfam" id="PF00072">
    <property type="entry name" value="Response_reg"/>
    <property type="match status" value="1"/>
</dbReference>
<gene>
    <name evidence="4" type="ORF">ACFQ4E_04695</name>
</gene>
<comment type="caution">
    <text evidence="4">The sequence shown here is derived from an EMBL/GenBank/DDBJ whole genome shotgun (WGS) entry which is preliminary data.</text>
</comment>
<accession>A0ABW3ZF22</accession>
<dbReference type="SMART" id="SM00448">
    <property type="entry name" value="REC"/>
    <property type="match status" value="1"/>
</dbReference>
<dbReference type="PROSITE" id="PS50110">
    <property type="entry name" value="RESPONSE_REGULATORY"/>
    <property type="match status" value="1"/>
</dbReference>
<dbReference type="InterPro" id="IPR050595">
    <property type="entry name" value="Bact_response_regulator"/>
</dbReference>
<evidence type="ECO:0000259" key="3">
    <source>
        <dbReference type="PROSITE" id="PS50110"/>
    </source>
</evidence>
<dbReference type="EMBL" id="JBHTMU010000005">
    <property type="protein sequence ID" value="MFD1341712.1"/>
    <property type="molecule type" value="Genomic_DNA"/>
</dbReference>
<dbReference type="InterPro" id="IPR001789">
    <property type="entry name" value="Sig_transdc_resp-reg_receiver"/>
</dbReference>
<keyword evidence="1 2" id="KW-0597">Phosphoprotein</keyword>
<dbReference type="Gene3D" id="3.40.50.2300">
    <property type="match status" value="1"/>
</dbReference>
<dbReference type="Proteomes" id="UP001597135">
    <property type="component" value="Unassembled WGS sequence"/>
</dbReference>
<keyword evidence="5" id="KW-1185">Reference proteome</keyword>
<sequence length="317" mass="34706">MRILAVDDDPIILELLSEIVVGAGGDDILTATSGPEALDLLDDPDTGPIDCFLLDVQMPVMNGIDLCAEIRRIPDYRATPIIMLTAMTEKPYIDSAFRAGATDYVSKPFDVAELRRRLKTAMLRKTELSRQADMQGAGGFGGLLSPIPIYDVDNCIAFFAFENYVQQLSRQSLFGSLLMAFNIRKVEAFYNNCDTFTFEGLIADVAETISDCMRDRAFVLSYAGNGTFACLIEDGNFPERAQLVDWINECLQKQDLFYGPDCPLVLRISAGEMVRLIGRNSAALDDAIVHATASAEAASIAAEARIEDLWSQGVAAE</sequence>
<feature type="domain" description="Response regulatory" evidence="3">
    <location>
        <begin position="2"/>
        <end position="122"/>
    </location>
</feature>
<dbReference type="PANTHER" id="PTHR44591:SF3">
    <property type="entry name" value="RESPONSE REGULATORY DOMAIN-CONTAINING PROTEIN"/>
    <property type="match status" value="1"/>
</dbReference>
<protein>
    <submittedName>
        <fullName evidence="4">Response regulator</fullName>
    </submittedName>
</protein>
<dbReference type="SUPFAM" id="SSF52172">
    <property type="entry name" value="CheY-like"/>
    <property type="match status" value="1"/>
</dbReference>
<evidence type="ECO:0000313" key="5">
    <source>
        <dbReference type="Proteomes" id="UP001597135"/>
    </source>
</evidence>
<proteinExistence type="predicted"/>
<name>A0ABW3ZF22_9RHOB</name>
<evidence type="ECO:0000256" key="2">
    <source>
        <dbReference type="PROSITE-ProRule" id="PRU00169"/>
    </source>
</evidence>
<feature type="modified residue" description="4-aspartylphosphate" evidence="2">
    <location>
        <position position="55"/>
    </location>
</feature>
<dbReference type="PANTHER" id="PTHR44591">
    <property type="entry name" value="STRESS RESPONSE REGULATOR PROTEIN 1"/>
    <property type="match status" value="1"/>
</dbReference>
<reference evidence="5" key="1">
    <citation type="journal article" date="2019" name="Int. J. Syst. Evol. Microbiol.">
        <title>The Global Catalogue of Microorganisms (GCM) 10K type strain sequencing project: providing services to taxonomists for standard genome sequencing and annotation.</title>
        <authorList>
            <consortium name="The Broad Institute Genomics Platform"/>
            <consortium name="The Broad Institute Genome Sequencing Center for Infectious Disease"/>
            <person name="Wu L."/>
            <person name="Ma J."/>
        </authorList>
    </citation>
    <scope>NUCLEOTIDE SEQUENCE [LARGE SCALE GENOMIC DNA]</scope>
    <source>
        <strain evidence="5">CCUG 62953</strain>
    </source>
</reference>
<dbReference type="RefSeq" id="WP_386801777.1">
    <property type="nucleotide sequence ID" value="NZ_JBHTMU010000005.1"/>
</dbReference>
<dbReference type="InterPro" id="IPR011006">
    <property type="entry name" value="CheY-like_superfamily"/>
</dbReference>